<accession>A0ABQ6JNK6</accession>
<comment type="caution">
    <text evidence="3">The sequence shown here is derived from an EMBL/GenBank/DDBJ whole genome shotgun (WGS) entry which is preliminary data.</text>
</comment>
<evidence type="ECO:0000256" key="2">
    <source>
        <dbReference type="SAM" id="Phobius"/>
    </source>
</evidence>
<keyword evidence="4" id="KW-1185">Reference proteome</keyword>
<feature type="transmembrane region" description="Helical" evidence="2">
    <location>
        <begin position="68"/>
        <end position="90"/>
    </location>
</feature>
<keyword evidence="2" id="KW-0812">Transmembrane</keyword>
<reference evidence="4" key="1">
    <citation type="journal article" date="2019" name="Int. J. Syst. Evol. Microbiol.">
        <title>The Global Catalogue of Microorganisms (GCM) 10K type strain sequencing project: providing services to taxonomists for standard genome sequencing and annotation.</title>
        <authorList>
            <consortium name="The Broad Institute Genomics Platform"/>
            <consortium name="The Broad Institute Genome Sequencing Center for Infectious Disease"/>
            <person name="Wu L."/>
            <person name="Ma J."/>
        </authorList>
    </citation>
    <scope>NUCLEOTIDE SEQUENCE [LARGE SCALE GENOMIC DNA]</scope>
    <source>
        <strain evidence="4">NBRC 108730</strain>
    </source>
</reference>
<keyword evidence="2" id="KW-1133">Transmembrane helix</keyword>
<dbReference type="Proteomes" id="UP001157017">
    <property type="component" value="Unassembled WGS sequence"/>
</dbReference>
<name>A0ABQ6JNK6_9ACTN</name>
<evidence type="ECO:0000256" key="1">
    <source>
        <dbReference type="SAM" id="MobiDB-lite"/>
    </source>
</evidence>
<organism evidence="3 4">
    <name type="scientific">Angustibacter aerolatus</name>
    <dbReference type="NCBI Taxonomy" id="1162965"/>
    <lineage>
        <taxon>Bacteria</taxon>
        <taxon>Bacillati</taxon>
        <taxon>Actinomycetota</taxon>
        <taxon>Actinomycetes</taxon>
        <taxon>Kineosporiales</taxon>
        <taxon>Kineosporiaceae</taxon>
    </lineage>
</organism>
<keyword evidence="2" id="KW-0472">Membrane</keyword>
<evidence type="ECO:0000313" key="4">
    <source>
        <dbReference type="Proteomes" id="UP001157017"/>
    </source>
</evidence>
<proteinExistence type="predicted"/>
<evidence type="ECO:0000313" key="3">
    <source>
        <dbReference type="EMBL" id="GMA88699.1"/>
    </source>
</evidence>
<feature type="region of interest" description="Disordered" evidence="1">
    <location>
        <begin position="1"/>
        <end position="63"/>
    </location>
</feature>
<dbReference type="EMBL" id="BSUZ01000001">
    <property type="protein sequence ID" value="GMA88699.1"/>
    <property type="molecule type" value="Genomic_DNA"/>
</dbReference>
<protein>
    <submittedName>
        <fullName evidence="3">Uncharacterized protein</fullName>
    </submittedName>
</protein>
<gene>
    <name evidence="3" type="ORF">GCM10025868_39490</name>
</gene>
<sequence length="91" mass="9303">MSAQVSVQVGPARTVLPGRAARRPEPAATGRHRVPGQAETARRPAHRAAPAVRQTRRAGHRPAAAPDLAVRLGATGLLVGAAAALAVRLLA</sequence>